<evidence type="ECO:0000256" key="6">
    <source>
        <dbReference type="PIRSR" id="PIRSR602401-1"/>
    </source>
</evidence>
<feature type="binding site" description="axial binding residue" evidence="6">
    <location>
        <position position="362"/>
    </location>
    <ligand>
        <name>heme</name>
        <dbReference type="ChEBI" id="CHEBI:30413"/>
    </ligand>
    <ligandPart>
        <name>Fe</name>
        <dbReference type="ChEBI" id="CHEBI:18248"/>
    </ligandPart>
</feature>
<comment type="cofactor">
    <cofactor evidence="6">
        <name>heme</name>
        <dbReference type="ChEBI" id="CHEBI:30413"/>
    </cofactor>
</comment>
<reference evidence="8" key="1">
    <citation type="submission" date="2017-05" db="EMBL/GenBank/DDBJ databases">
        <authorList>
            <person name="Ray J."/>
            <person name="Price M."/>
            <person name="Deutschbauer A."/>
        </authorList>
    </citation>
    <scope>NUCLEOTIDE SEQUENCE [LARGE SCALE GENOMIC DNA]</scope>
    <source>
        <strain evidence="8">DSM 19842</strain>
    </source>
</reference>
<dbReference type="OrthoDB" id="9764248at2"/>
<evidence type="ECO:0000256" key="3">
    <source>
        <dbReference type="ARBA" id="ARBA00022723"/>
    </source>
</evidence>
<keyword evidence="2 6" id="KW-0349">Heme</keyword>
<dbReference type="SUPFAM" id="SSF48264">
    <property type="entry name" value="Cytochrome P450"/>
    <property type="match status" value="1"/>
</dbReference>
<dbReference type="GO" id="GO:0016705">
    <property type="term" value="F:oxidoreductase activity, acting on paired donors, with incorporation or reduction of molecular oxygen"/>
    <property type="evidence" value="ECO:0007669"/>
    <property type="project" value="InterPro"/>
</dbReference>
<keyword evidence="5 6" id="KW-0408">Iron</keyword>
<dbReference type="KEGG" id="pact:CA264_05980"/>
<dbReference type="InterPro" id="IPR050705">
    <property type="entry name" value="Cytochrome_P450_3A"/>
</dbReference>
<evidence type="ECO:0000313" key="8">
    <source>
        <dbReference type="Proteomes" id="UP000266292"/>
    </source>
</evidence>
<keyword evidence="3 6" id="KW-0479">Metal-binding</keyword>
<dbReference type="GO" id="GO:0020037">
    <property type="term" value="F:heme binding"/>
    <property type="evidence" value="ECO:0007669"/>
    <property type="project" value="InterPro"/>
</dbReference>
<gene>
    <name evidence="7" type="ORF">CA264_05980</name>
</gene>
<evidence type="ECO:0000256" key="5">
    <source>
        <dbReference type="ARBA" id="ARBA00023004"/>
    </source>
</evidence>
<dbReference type="PANTHER" id="PTHR24302">
    <property type="entry name" value="CYTOCHROME P450 FAMILY 3"/>
    <property type="match status" value="1"/>
</dbReference>
<sequence length="423" mass="49285">MKNIPHDNTLDSSISLLLEGYPFLKKRMEDHQTDIFQTRLLGEKVICIHGKEAAALFYDNAYFWREGVLPKRVQQTLMGKNGVQMLDGEAHRHRKALFMSFMSRDRIDDLMGLMLRYWRAYARKWEKMERVVLFDEAREVLCLAACEWAGVPLKPTEVREHAQEYIEMIYGFGGATTRYWRGIHARNVSEKWNKKIIEDIRSRKLEVPENSAAYQIAWFRDLDGELLDLHVATVELMNVVRPIVAIATYVAFSALALHEHPEQVEKIRTGEEKYAQLFVQEVRRFYPFTPFLGARPHRDFEWKGHQFKEGTLVLLDVFGMLHDPEMWPDPYAFKPERFTEWSGSPFDFIPQGGGDHYTGHRCAGEWITIKAMKVALQFLTQEVKYIVPEQDLEVDIHKMPTLPKSGFEISDVQYTGSNVYAEV</sequence>
<dbReference type="InterPro" id="IPR036396">
    <property type="entry name" value="Cyt_P450_sf"/>
</dbReference>
<evidence type="ECO:0000256" key="4">
    <source>
        <dbReference type="ARBA" id="ARBA00023002"/>
    </source>
</evidence>
<dbReference type="Gene3D" id="1.10.630.10">
    <property type="entry name" value="Cytochrome P450"/>
    <property type="match status" value="1"/>
</dbReference>
<evidence type="ECO:0000256" key="1">
    <source>
        <dbReference type="ARBA" id="ARBA00010617"/>
    </source>
</evidence>
<dbReference type="InterPro" id="IPR001128">
    <property type="entry name" value="Cyt_P450"/>
</dbReference>
<dbReference type="AlphaFoldDB" id="A0A1X9YQ65"/>
<dbReference type="GO" id="GO:0004497">
    <property type="term" value="F:monooxygenase activity"/>
    <property type="evidence" value="ECO:0007669"/>
    <property type="project" value="InterPro"/>
</dbReference>
<dbReference type="EMBL" id="CP021235">
    <property type="protein sequence ID" value="ARS35026.1"/>
    <property type="molecule type" value="Genomic_DNA"/>
</dbReference>
<comment type="similarity">
    <text evidence="1">Belongs to the cytochrome P450 family.</text>
</comment>
<dbReference type="GO" id="GO:0005506">
    <property type="term" value="F:iron ion binding"/>
    <property type="evidence" value="ECO:0007669"/>
    <property type="project" value="InterPro"/>
</dbReference>
<evidence type="ECO:0000256" key="2">
    <source>
        <dbReference type="ARBA" id="ARBA00022617"/>
    </source>
</evidence>
<proteinExistence type="inferred from homology"/>
<dbReference type="CDD" id="cd11067">
    <property type="entry name" value="CYP152"/>
    <property type="match status" value="1"/>
</dbReference>
<dbReference type="PRINTS" id="PR00463">
    <property type="entry name" value="EP450I"/>
</dbReference>
<dbReference type="InterPro" id="IPR002401">
    <property type="entry name" value="Cyt_P450_E_grp-I"/>
</dbReference>
<keyword evidence="8" id="KW-1185">Reference proteome</keyword>
<protein>
    <submittedName>
        <fullName evidence="7">Cytochrome P450</fullName>
    </submittedName>
</protein>
<organism evidence="7 8">
    <name type="scientific">Pontibacter actiniarum</name>
    <dbReference type="NCBI Taxonomy" id="323450"/>
    <lineage>
        <taxon>Bacteria</taxon>
        <taxon>Pseudomonadati</taxon>
        <taxon>Bacteroidota</taxon>
        <taxon>Cytophagia</taxon>
        <taxon>Cytophagales</taxon>
        <taxon>Hymenobacteraceae</taxon>
        <taxon>Pontibacter</taxon>
    </lineage>
</organism>
<keyword evidence="4" id="KW-0560">Oxidoreductase</keyword>
<dbReference type="PANTHER" id="PTHR24302:SF15">
    <property type="entry name" value="FATTY-ACID PEROXYGENASE"/>
    <property type="match status" value="1"/>
</dbReference>
<evidence type="ECO:0000313" key="7">
    <source>
        <dbReference type="EMBL" id="ARS35026.1"/>
    </source>
</evidence>
<accession>A0A1X9YQ65</accession>
<dbReference type="Pfam" id="PF00067">
    <property type="entry name" value="p450"/>
    <property type="match status" value="1"/>
</dbReference>
<dbReference type="RefSeq" id="WP_025605467.1">
    <property type="nucleotide sequence ID" value="NZ_CP021235.1"/>
</dbReference>
<dbReference type="STRING" id="709015.GCA_000472485_01196"/>
<dbReference type="Proteomes" id="UP000266292">
    <property type="component" value="Chromosome"/>
</dbReference>
<name>A0A1X9YQ65_9BACT</name>